<dbReference type="InterPro" id="IPR010559">
    <property type="entry name" value="Sig_transdc_His_kin_internal"/>
</dbReference>
<dbReference type="InterPro" id="IPR050640">
    <property type="entry name" value="Bact_2-comp_sensor_kinase"/>
</dbReference>
<dbReference type="RefSeq" id="WP_183880039.1">
    <property type="nucleotide sequence ID" value="NZ_JACHCE010000002.1"/>
</dbReference>
<evidence type="ECO:0000256" key="1">
    <source>
        <dbReference type="SAM" id="Phobius"/>
    </source>
</evidence>
<protein>
    <submittedName>
        <fullName evidence="3">Sensor histidine kinase YesM</fullName>
    </submittedName>
</protein>
<name>A0A7W9DXW9_9SPHI</name>
<dbReference type="PANTHER" id="PTHR34220:SF7">
    <property type="entry name" value="SENSOR HISTIDINE KINASE YPDA"/>
    <property type="match status" value="1"/>
</dbReference>
<dbReference type="Pfam" id="PF06580">
    <property type="entry name" value="His_kinase"/>
    <property type="match status" value="1"/>
</dbReference>
<keyword evidence="3" id="KW-0808">Transferase</keyword>
<evidence type="ECO:0000313" key="3">
    <source>
        <dbReference type="EMBL" id="MBB5635363.1"/>
    </source>
</evidence>
<dbReference type="InterPro" id="IPR036890">
    <property type="entry name" value="HATPase_C_sf"/>
</dbReference>
<keyword evidence="1" id="KW-0472">Membrane</keyword>
<keyword evidence="3" id="KW-0418">Kinase</keyword>
<keyword evidence="1" id="KW-1133">Transmembrane helix</keyword>
<feature type="domain" description="Signal transduction histidine kinase internal region" evidence="2">
    <location>
        <begin position="175"/>
        <end position="249"/>
    </location>
</feature>
<evidence type="ECO:0000259" key="2">
    <source>
        <dbReference type="Pfam" id="PF06580"/>
    </source>
</evidence>
<dbReference type="Gene3D" id="3.30.565.10">
    <property type="entry name" value="Histidine kinase-like ATPase, C-terminal domain"/>
    <property type="match status" value="1"/>
</dbReference>
<evidence type="ECO:0000313" key="4">
    <source>
        <dbReference type="Proteomes" id="UP000537204"/>
    </source>
</evidence>
<reference evidence="3 4" key="1">
    <citation type="submission" date="2020-08" db="EMBL/GenBank/DDBJ databases">
        <title>Genomic Encyclopedia of Type Strains, Phase IV (KMG-V): Genome sequencing to study the core and pangenomes of soil and plant-associated prokaryotes.</title>
        <authorList>
            <person name="Whitman W."/>
        </authorList>
    </citation>
    <scope>NUCLEOTIDE SEQUENCE [LARGE SCALE GENOMIC DNA]</scope>
    <source>
        <strain evidence="3 4">S3M1</strain>
    </source>
</reference>
<dbReference type="EMBL" id="JACHCE010000002">
    <property type="protein sequence ID" value="MBB5635363.1"/>
    <property type="molecule type" value="Genomic_DNA"/>
</dbReference>
<feature type="transmembrane region" description="Helical" evidence="1">
    <location>
        <begin position="12"/>
        <end position="32"/>
    </location>
</feature>
<feature type="transmembrane region" description="Helical" evidence="1">
    <location>
        <begin position="77"/>
        <end position="99"/>
    </location>
</feature>
<keyword evidence="1" id="KW-0812">Transmembrane</keyword>
<sequence length="360" mass="42024">MKSLILNFANQYKYHFLVWGLFFAYEIILVGMLTEKLAAPEIYIFHYIFYVFLFYFHANVVLEYILNSPSKAFRFSLLFFVLLELAVFICLKYGCEVIFYKYVAHILLEEDYKVDKQLIIGFTWRPLYFLCYSTGYYFLVHSQRQSQLVAEMQQQELNRIIQEKEIKNELILTQNAFLKAQINPDFLINVLNYLHHETLQTSPKAAESILSLSDIMKYALSTEAASGNVLLENEIRLIETFLLLHQARQVHQAELKLTYNQACLPIRFVPLILMTLTENILKHGQLNDPNKPAEIKINYENSVLRIETSNYESSSSQIPGHGIGLRNIKERLSLAYGESASFNYHLDSKRYFNTSIVIQI</sequence>
<dbReference type="GO" id="GO:0000155">
    <property type="term" value="F:phosphorelay sensor kinase activity"/>
    <property type="evidence" value="ECO:0007669"/>
    <property type="project" value="InterPro"/>
</dbReference>
<dbReference type="AlphaFoldDB" id="A0A7W9DXW9"/>
<comment type="caution">
    <text evidence="3">The sequence shown here is derived from an EMBL/GenBank/DDBJ whole genome shotgun (WGS) entry which is preliminary data.</text>
</comment>
<feature type="transmembrane region" description="Helical" evidence="1">
    <location>
        <begin position="119"/>
        <end position="139"/>
    </location>
</feature>
<dbReference type="GO" id="GO:0016020">
    <property type="term" value="C:membrane"/>
    <property type="evidence" value="ECO:0007669"/>
    <property type="project" value="InterPro"/>
</dbReference>
<organism evidence="3 4">
    <name type="scientific">Pedobacter cryoconitis</name>
    <dbReference type="NCBI Taxonomy" id="188932"/>
    <lineage>
        <taxon>Bacteria</taxon>
        <taxon>Pseudomonadati</taxon>
        <taxon>Bacteroidota</taxon>
        <taxon>Sphingobacteriia</taxon>
        <taxon>Sphingobacteriales</taxon>
        <taxon>Sphingobacteriaceae</taxon>
        <taxon>Pedobacter</taxon>
    </lineage>
</organism>
<gene>
    <name evidence="3" type="ORF">HDE68_001251</name>
</gene>
<dbReference type="PANTHER" id="PTHR34220">
    <property type="entry name" value="SENSOR HISTIDINE KINASE YPDA"/>
    <property type="match status" value="1"/>
</dbReference>
<accession>A0A7W9DXW9</accession>
<proteinExistence type="predicted"/>
<dbReference type="Proteomes" id="UP000537204">
    <property type="component" value="Unassembled WGS sequence"/>
</dbReference>
<feature type="transmembrane region" description="Helical" evidence="1">
    <location>
        <begin position="44"/>
        <end position="65"/>
    </location>
</feature>